<dbReference type="PRINTS" id="PR00344">
    <property type="entry name" value="BCTRLSENSOR"/>
</dbReference>
<comment type="subcellular location">
    <subcellularLocation>
        <location evidence="2">Membrane</location>
    </subcellularLocation>
</comment>
<proteinExistence type="predicted"/>
<evidence type="ECO:0000256" key="8">
    <source>
        <dbReference type="ARBA" id="ARBA00022840"/>
    </source>
</evidence>
<evidence type="ECO:0000256" key="2">
    <source>
        <dbReference type="ARBA" id="ARBA00004370"/>
    </source>
</evidence>
<dbReference type="GO" id="GO:0000155">
    <property type="term" value="F:phosphorelay sensor kinase activity"/>
    <property type="evidence" value="ECO:0007669"/>
    <property type="project" value="TreeGrafter"/>
</dbReference>
<dbReference type="SUPFAM" id="SSF55874">
    <property type="entry name" value="ATPase domain of HSP90 chaperone/DNA topoisomerase II/histidine kinase"/>
    <property type="match status" value="1"/>
</dbReference>
<dbReference type="Proteomes" id="UP000014009">
    <property type="component" value="Unassembled WGS sequence"/>
</dbReference>
<keyword evidence="6" id="KW-0547">Nucleotide-binding</keyword>
<dbReference type="Pfam" id="PF02518">
    <property type="entry name" value="HATPase_c"/>
    <property type="match status" value="1"/>
</dbReference>
<evidence type="ECO:0000313" key="12">
    <source>
        <dbReference type="Proteomes" id="UP000014009"/>
    </source>
</evidence>
<keyword evidence="7" id="KW-0418">Kinase</keyword>
<dbReference type="AlphaFoldDB" id="A0A9W5VL39"/>
<evidence type="ECO:0000313" key="11">
    <source>
        <dbReference type="EMBL" id="EOP87691.1"/>
    </source>
</evidence>
<dbReference type="PANTHER" id="PTHR45453">
    <property type="entry name" value="PHOSPHATE REGULON SENSOR PROTEIN PHOR"/>
    <property type="match status" value="1"/>
</dbReference>
<evidence type="ECO:0000256" key="7">
    <source>
        <dbReference type="ARBA" id="ARBA00022777"/>
    </source>
</evidence>
<dbReference type="InterPro" id="IPR003594">
    <property type="entry name" value="HATPase_dom"/>
</dbReference>
<protein>
    <recommendedName>
        <fullName evidence="3">histidine kinase</fullName>
        <ecNumber evidence="3">2.7.13.3</ecNumber>
    </recommendedName>
</protein>
<evidence type="ECO:0000256" key="1">
    <source>
        <dbReference type="ARBA" id="ARBA00000085"/>
    </source>
</evidence>
<dbReference type="EMBL" id="AHEF01000063">
    <property type="protein sequence ID" value="EOP87691.1"/>
    <property type="molecule type" value="Genomic_DNA"/>
</dbReference>
<dbReference type="GO" id="GO:0005524">
    <property type="term" value="F:ATP binding"/>
    <property type="evidence" value="ECO:0007669"/>
    <property type="project" value="UniProtKB-KW"/>
</dbReference>
<dbReference type="GO" id="GO:0005886">
    <property type="term" value="C:plasma membrane"/>
    <property type="evidence" value="ECO:0007669"/>
    <property type="project" value="TreeGrafter"/>
</dbReference>
<comment type="caution">
    <text evidence="11">The sequence shown here is derived from an EMBL/GenBank/DDBJ whole genome shotgun (WGS) entry which is preliminary data.</text>
</comment>
<name>A0A9W5VL39_BACCE</name>
<comment type="catalytic activity">
    <reaction evidence="1">
        <text>ATP + protein L-histidine = ADP + protein N-phospho-L-histidine.</text>
        <dbReference type="EC" id="2.7.13.3"/>
    </reaction>
</comment>
<organism evidence="11 12">
    <name type="scientific">Bacillus cereus HuB4-4</name>
    <dbReference type="NCBI Taxonomy" id="1053211"/>
    <lineage>
        <taxon>Bacteria</taxon>
        <taxon>Bacillati</taxon>
        <taxon>Bacillota</taxon>
        <taxon>Bacilli</taxon>
        <taxon>Bacillales</taxon>
        <taxon>Bacillaceae</taxon>
        <taxon>Bacillus</taxon>
        <taxon>Bacillus cereus group</taxon>
    </lineage>
</organism>
<dbReference type="PANTHER" id="PTHR45453:SF1">
    <property type="entry name" value="PHOSPHATE REGULON SENSOR PROTEIN PHOR"/>
    <property type="match status" value="1"/>
</dbReference>
<keyword evidence="9" id="KW-0902">Two-component regulatory system</keyword>
<evidence type="ECO:0000256" key="4">
    <source>
        <dbReference type="ARBA" id="ARBA00022553"/>
    </source>
</evidence>
<gene>
    <name evidence="11" type="ORF">IGM_03494</name>
</gene>
<evidence type="ECO:0000256" key="6">
    <source>
        <dbReference type="ARBA" id="ARBA00022741"/>
    </source>
</evidence>
<reference evidence="11 12" key="1">
    <citation type="submission" date="2012-12" db="EMBL/GenBank/DDBJ databases">
        <title>The Genome Sequence of Bacillus cereus HuB4-4.</title>
        <authorList>
            <consortium name="The Broad Institute Genome Sequencing Platform"/>
            <consortium name="The Broad Institute Genome Sequencing Center for Infectious Disease"/>
            <person name="Feldgarden M."/>
            <person name="Van der Auwera G.A."/>
            <person name="Mahillon J."/>
            <person name="Duprez V."/>
            <person name="Timmery S."/>
            <person name="Mattelet C."/>
            <person name="Dierick K."/>
            <person name="Sun M."/>
            <person name="Yu Z."/>
            <person name="Zhu L."/>
            <person name="Hu X."/>
            <person name="Shank E.B."/>
            <person name="Swiecicka I."/>
            <person name="Hansen B.M."/>
            <person name="Andrup L."/>
            <person name="Walker B."/>
            <person name="Young S.K."/>
            <person name="Zeng Q."/>
            <person name="Gargeya S."/>
            <person name="Fitzgerald M."/>
            <person name="Haas B."/>
            <person name="Abouelleil A."/>
            <person name="Alvarado L."/>
            <person name="Arachchi H.M."/>
            <person name="Berlin A.M."/>
            <person name="Chapman S.B."/>
            <person name="Dewar J."/>
            <person name="Goldberg J."/>
            <person name="Griggs A."/>
            <person name="Gujja S."/>
            <person name="Hansen M."/>
            <person name="Howarth C."/>
            <person name="Imamovic A."/>
            <person name="Larimer J."/>
            <person name="McCowan C."/>
            <person name="Murphy C."/>
            <person name="Neiman D."/>
            <person name="Pearson M."/>
            <person name="Priest M."/>
            <person name="Roberts A."/>
            <person name="Saif S."/>
            <person name="Shea T."/>
            <person name="Sisk P."/>
            <person name="Sykes S."/>
            <person name="Wortman J."/>
            <person name="Nusbaum C."/>
            <person name="Birren B."/>
        </authorList>
    </citation>
    <scope>NUCLEOTIDE SEQUENCE [LARGE SCALE GENOMIC DNA]</scope>
    <source>
        <strain evidence="11 12">HuB4-4</strain>
    </source>
</reference>
<dbReference type="InterPro" id="IPR005467">
    <property type="entry name" value="His_kinase_dom"/>
</dbReference>
<dbReference type="CDD" id="cd00075">
    <property type="entry name" value="HATPase"/>
    <property type="match status" value="1"/>
</dbReference>
<dbReference type="GO" id="GO:0016036">
    <property type="term" value="P:cellular response to phosphate starvation"/>
    <property type="evidence" value="ECO:0007669"/>
    <property type="project" value="TreeGrafter"/>
</dbReference>
<evidence type="ECO:0000256" key="3">
    <source>
        <dbReference type="ARBA" id="ARBA00012438"/>
    </source>
</evidence>
<accession>A0A9W5VL39</accession>
<keyword evidence="5" id="KW-0808">Transferase</keyword>
<keyword evidence="4" id="KW-0597">Phosphoprotein</keyword>
<sequence length="75" mass="8222">MLNLLKNAIEHSKPGGNIMIQVKNSPIYIEPVIQDFGEGILAEELPHIFERFYKSSSSKKLGSNGIGLALVKAII</sequence>
<evidence type="ECO:0000256" key="5">
    <source>
        <dbReference type="ARBA" id="ARBA00022679"/>
    </source>
</evidence>
<feature type="domain" description="Histidine kinase" evidence="10">
    <location>
        <begin position="1"/>
        <end position="75"/>
    </location>
</feature>
<dbReference type="InterPro" id="IPR050351">
    <property type="entry name" value="BphY/WalK/GraS-like"/>
</dbReference>
<dbReference type="InterPro" id="IPR004358">
    <property type="entry name" value="Sig_transdc_His_kin-like_C"/>
</dbReference>
<keyword evidence="8" id="KW-0067">ATP-binding</keyword>
<dbReference type="EC" id="2.7.13.3" evidence="3"/>
<dbReference type="GO" id="GO:0004721">
    <property type="term" value="F:phosphoprotein phosphatase activity"/>
    <property type="evidence" value="ECO:0007669"/>
    <property type="project" value="TreeGrafter"/>
</dbReference>
<dbReference type="Gene3D" id="3.30.565.10">
    <property type="entry name" value="Histidine kinase-like ATPase, C-terminal domain"/>
    <property type="match status" value="1"/>
</dbReference>
<evidence type="ECO:0000256" key="9">
    <source>
        <dbReference type="ARBA" id="ARBA00023012"/>
    </source>
</evidence>
<evidence type="ECO:0000259" key="10">
    <source>
        <dbReference type="PROSITE" id="PS50109"/>
    </source>
</evidence>
<dbReference type="PROSITE" id="PS50109">
    <property type="entry name" value="HIS_KIN"/>
    <property type="match status" value="1"/>
</dbReference>
<dbReference type="InterPro" id="IPR036890">
    <property type="entry name" value="HATPase_C_sf"/>
</dbReference>